<accession>A0A815V4E5</accession>
<evidence type="ECO:0000313" key="6">
    <source>
        <dbReference type="EMBL" id="CAF1524515.1"/>
    </source>
</evidence>
<keyword evidence="4" id="KW-1133">Transmembrane helix</keyword>
<dbReference type="PRINTS" id="PR01097">
    <property type="entry name" value="TRNSRECEPTRP"/>
</dbReference>
<dbReference type="OrthoDB" id="6154571at2759"/>
<keyword evidence="5" id="KW-0732">Signal</keyword>
<keyword evidence="8" id="KW-1185">Reference proteome</keyword>
<evidence type="ECO:0000256" key="1">
    <source>
        <dbReference type="ARBA" id="ARBA00022448"/>
    </source>
</evidence>
<evidence type="ECO:0000313" key="7">
    <source>
        <dbReference type="EMBL" id="CAF4383506.1"/>
    </source>
</evidence>
<gene>
    <name evidence="6" type="ORF">GPM918_LOCUS37711</name>
    <name evidence="7" type="ORF">SRO942_LOCUS38485</name>
</gene>
<evidence type="ECO:0008006" key="9">
    <source>
        <dbReference type="Google" id="ProtNLM"/>
    </source>
</evidence>
<evidence type="ECO:0000256" key="4">
    <source>
        <dbReference type="SAM" id="Phobius"/>
    </source>
</evidence>
<evidence type="ECO:0000313" key="8">
    <source>
        <dbReference type="Proteomes" id="UP000663829"/>
    </source>
</evidence>
<feature type="chain" id="PRO_5035608801" description="Ion transport domain-containing protein" evidence="5">
    <location>
        <begin position="16"/>
        <end position="220"/>
    </location>
</feature>
<evidence type="ECO:0000256" key="5">
    <source>
        <dbReference type="SAM" id="SignalP"/>
    </source>
</evidence>
<name>A0A815V4E5_9BILA</name>
<dbReference type="EMBL" id="CAJNOQ010024171">
    <property type="protein sequence ID" value="CAF1524515.1"/>
    <property type="molecule type" value="Genomic_DNA"/>
</dbReference>
<dbReference type="PANTHER" id="PTHR13800:SF12">
    <property type="entry name" value="TRANSIENT RECEPTOR POTENTIAL CATION CHANNEL SUBFAMILY M MEMBER-LIKE 2"/>
    <property type="match status" value="1"/>
</dbReference>
<keyword evidence="4" id="KW-0812">Transmembrane</keyword>
<dbReference type="Proteomes" id="UP000681722">
    <property type="component" value="Unassembled WGS sequence"/>
</dbReference>
<sequence>MLTVFLLSFGVPAYALIHDAQPFTWHLPRKIFNIAYWEIFGDLKVLELIEDNYTLPGYFTYVLLGIYMAFGAILLVNLLIAMFSNTFSSCQTDTDYIWKSQRFKLVFEYLDRPSLPPPLICIPHLYRLFLFTSTRFFKSPTRLKQIYQKHIQRTSLQKVLTDKDVSYLEELEDARGDEVYFQYLKNKQQRQTIYPSTLLGQAIFDMGEEKLYVKKKFSEF</sequence>
<evidence type="ECO:0000256" key="2">
    <source>
        <dbReference type="ARBA" id="ARBA00023065"/>
    </source>
</evidence>
<reference evidence="6" key="1">
    <citation type="submission" date="2021-02" db="EMBL/GenBank/DDBJ databases">
        <authorList>
            <person name="Nowell W R."/>
        </authorList>
    </citation>
    <scope>NUCLEOTIDE SEQUENCE</scope>
</reference>
<comment type="caution">
    <text evidence="6">The sequence shown here is derived from an EMBL/GenBank/DDBJ whole genome shotgun (WGS) entry which is preliminary data.</text>
</comment>
<dbReference type="InterPro" id="IPR002153">
    <property type="entry name" value="TRPC_channel"/>
</dbReference>
<dbReference type="GO" id="GO:0099604">
    <property type="term" value="F:ligand-gated calcium channel activity"/>
    <property type="evidence" value="ECO:0007669"/>
    <property type="project" value="TreeGrafter"/>
</dbReference>
<keyword evidence="3" id="KW-0407">Ion channel</keyword>
<proteinExistence type="predicted"/>
<dbReference type="PANTHER" id="PTHR13800">
    <property type="entry name" value="TRANSIENT RECEPTOR POTENTIAL CATION CHANNEL, SUBFAMILY M, MEMBER 6"/>
    <property type="match status" value="1"/>
</dbReference>
<dbReference type="GO" id="GO:0005886">
    <property type="term" value="C:plasma membrane"/>
    <property type="evidence" value="ECO:0007669"/>
    <property type="project" value="TreeGrafter"/>
</dbReference>
<dbReference type="AlphaFoldDB" id="A0A815V4E5"/>
<organism evidence="6 8">
    <name type="scientific">Didymodactylos carnosus</name>
    <dbReference type="NCBI Taxonomy" id="1234261"/>
    <lineage>
        <taxon>Eukaryota</taxon>
        <taxon>Metazoa</taxon>
        <taxon>Spiralia</taxon>
        <taxon>Gnathifera</taxon>
        <taxon>Rotifera</taxon>
        <taxon>Eurotatoria</taxon>
        <taxon>Bdelloidea</taxon>
        <taxon>Philodinida</taxon>
        <taxon>Philodinidae</taxon>
        <taxon>Didymodactylos</taxon>
    </lineage>
</organism>
<keyword evidence="4" id="KW-0472">Membrane</keyword>
<keyword evidence="1" id="KW-0813">Transport</keyword>
<feature type="signal peptide" evidence="5">
    <location>
        <begin position="1"/>
        <end position="15"/>
    </location>
</feature>
<feature type="transmembrane region" description="Helical" evidence="4">
    <location>
        <begin position="58"/>
        <end position="80"/>
    </location>
</feature>
<evidence type="ECO:0000256" key="3">
    <source>
        <dbReference type="ARBA" id="ARBA00023303"/>
    </source>
</evidence>
<protein>
    <recommendedName>
        <fullName evidence="9">Ion transport domain-containing protein</fullName>
    </recommendedName>
</protein>
<dbReference type="EMBL" id="CAJOBC010089727">
    <property type="protein sequence ID" value="CAF4383506.1"/>
    <property type="molecule type" value="Genomic_DNA"/>
</dbReference>
<dbReference type="InterPro" id="IPR050927">
    <property type="entry name" value="TRPM"/>
</dbReference>
<dbReference type="Proteomes" id="UP000663829">
    <property type="component" value="Unassembled WGS sequence"/>
</dbReference>
<keyword evidence="2" id="KW-0406">Ion transport</keyword>